<reference evidence="2" key="1">
    <citation type="submission" date="2022-03" db="EMBL/GenBank/DDBJ databases">
        <authorList>
            <person name="Lindestad O."/>
        </authorList>
    </citation>
    <scope>NUCLEOTIDE SEQUENCE</scope>
</reference>
<evidence type="ECO:0000256" key="1">
    <source>
        <dbReference type="SAM" id="MobiDB-lite"/>
    </source>
</evidence>
<keyword evidence="3" id="KW-1185">Reference proteome</keyword>
<organism evidence="2 3">
    <name type="scientific">Pararge aegeria aegeria</name>
    <dbReference type="NCBI Taxonomy" id="348720"/>
    <lineage>
        <taxon>Eukaryota</taxon>
        <taxon>Metazoa</taxon>
        <taxon>Ecdysozoa</taxon>
        <taxon>Arthropoda</taxon>
        <taxon>Hexapoda</taxon>
        <taxon>Insecta</taxon>
        <taxon>Pterygota</taxon>
        <taxon>Neoptera</taxon>
        <taxon>Endopterygota</taxon>
        <taxon>Lepidoptera</taxon>
        <taxon>Glossata</taxon>
        <taxon>Ditrysia</taxon>
        <taxon>Papilionoidea</taxon>
        <taxon>Nymphalidae</taxon>
        <taxon>Satyrinae</taxon>
        <taxon>Satyrini</taxon>
        <taxon>Parargina</taxon>
        <taxon>Pararge</taxon>
    </lineage>
</organism>
<comment type="caution">
    <text evidence="2">The sequence shown here is derived from an EMBL/GenBank/DDBJ whole genome shotgun (WGS) entry which is preliminary data.</text>
</comment>
<feature type="compositionally biased region" description="Basic and acidic residues" evidence="1">
    <location>
        <begin position="1"/>
        <end position="22"/>
    </location>
</feature>
<evidence type="ECO:0000313" key="2">
    <source>
        <dbReference type="EMBL" id="CAH2245336.1"/>
    </source>
</evidence>
<accession>A0A8S4S1D1</accession>
<dbReference type="AlphaFoldDB" id="A0A8S4S1D1"/>
<evidence type="ECO:0000313" key="3">
    <source>
        <dbReference type="Proteomes" id="UP000838756"/>
    </source>
</evidence>
<protein>
    <submittedName>
        <fullName evidence="2">Jg4445 protein</fullName>
    </submittedName>
</protein>
<feature type="region of interest" description="Disordered" evidence="1">
    <location>
        <begin position="1"/>
        <end position="39"/>
    </location>
</feature>
<dbReference type="Proteomes" id="UP000838756">
    <property type="component" value="Unassembled WGS sequence"/>
</dbReference>
<dbReference type="EMBL" id="CAKXAJ010025905">
    <property type="protein sequence ID" value="CAH2245336.1"/>
    <property type="molecule type" value="Genomic_DNA"/>
</dbReference>
<sequence length="74" mass="8150">MYHKGLGDARDAGVHGRDRATRDLPGITSHYPRSSQQPGRYAGVLERAWMAGVASNNGKFHVQQAQLTCRNCPE</sequence>
<name>A0A8S4S1D1_9NEOP</name>
<gene>
    <name evidence="2" type="primary">jg4445</name>
    <name evidence="2" type="ORF">PAEG_LOCUS21070</name>
</gene>
<proteinExistence type="predicted"/>